<dbReference type="EMBL" id="JAKJXP020000001">
    <property type="protein sequence ID" value="KAK7757888.1"/>
    <property type="molecule type" value="Genomic_DNA"/>
</dbReference>
<reference evidence="2 3" key="1">
    <citation type="submission" date="2024-02" db="EMBL/GenBank/DDBJ databases">
        <title>De novo assembly and annotation of 12 fungi associated with fruit tree decline syndrome in Ontario, Canada.</title>
        <authorList>
            <person name="Sulman M."/>
            <person name="Ellouze W."/>
            <person name="Ilyukhin E."/>
        </authorList>
    </citation>
    <scope>NUCLEOTIDE SEQUENCE [LARGE SCALE GENOMIC DNA]</scope>
    <source>
        <strain evidence="2 3">M11/M66-122</strain>
    </source>
</reference>
<evidence type="ECO:0000313" key="3">
    <source>
        <dbReference type="Proteomes" id="UP001320420"/>
    </source>
</evidence>
<gene>
    <name evidence="2" type="ORF">SLS62_000266</name>
</gene>
<comment type="caution">
    <text evidence="2">The sequence shown here is derived from an EMBL/GenBank/DDBJ whole genome shotgun (WGS) entry which is preliminary data.</text>
</comment>
<name>A0AAN9V0M8_9PEZI</name>
<evidence type="ECO:0000313" key="2">
    <source>
        <dbReference type="EMBL" id="KAK7757888.1"/>
    </source>
</evidence>
<feature type="compositionally biased region" description="Low complexity" evidence="1">
    <location>
        <begin position="41"/>
        <end position="52"/>
    </location>
</feature>
<organism evidence="2 3">
    <name type="scientific">Diatrype stigma</name>
    <dbReference type="NCBI Taxonomy" id="117547"/>
    <lineage>
        <taxon>Eukaryota</taxon>
        <taxon>Fungi</taxon>
        <taxon>Dikarya</taxon>
        <taxon>Ascomycota</taxon>
        <taxon>Pezizomycotina</taxon>
        <taxon>Sordariomycetes</taxon>
        <taxon>Xylariomycetidae</taxon>
        <taxon>Xylariales</taxon>
        <taxon>Diatrypaceae</taxon>
        <taxon>Diatrype</taxon>
    </lineage>
</organism>
<feature type="compositionally biased region" description="Low complexity" evidence="1">
    <location>
        <begin position="66"/>
        <end position="76"/>
    </location>
</feature>
<keyword evidence="3" id="KW-1185">Reference proteome</keyword>
<feature type="region of interest" description="Disordered" evidence="1">
    <location>
        <begin position="39"/>
        <end position="76"/>
    </location>
</feature>
<dbReference type="Proteomes" id="UP001320420">
    <property type="component" value="Unassembled WGS sequence"/>
</dbReference>
<evidence type="ECO:0000256" key="1">
    <source>
        <dbReference type="SAM" id="MobiDB-lite"/>
    </source>
</evidence>
<proteinExistence type="predicted"/>
<dbReference type="AlphaFoldDB" id="A0AAN9V0M8"/>
<protein>
    <submittedName>
        <fullName evidence="2">Uncharacterized protein</fullName>
    </submittedName>
</protein>
<accession>A0AAN9V0M8</accession>
<sequence>MPGDIKEVINGKSVQFTIKTGNGKWKCQVHSDRAAYERARSSSSSLAAAAGAPVLPGITRSDSGLSTSSAASTSSH</sequence>